<accession>A0A9P6E727</accession>
<sequence>MMVFLLDLLGNLVLLQGTKVYYLWGSLVLLQGTKAHHLEAHLSGMLVAHQAL</sequence>
<comment type="caution">
    <text evidence="1">The sequence shown here is derived from an EMBL/GenBank/DDBJ whole genome shotgun (WGS) entry which is preliminary data.</text>
</comment>
<proteinExistence type="predicted"/>
<name>A0A9P6E727_9AGAR</name>
<protein>
    <submittedName>
        <fullName evidence="1">Uncharacterized protein</fullName>
    </submittedName>
</protein>
<dbReference type="Proteomes" id="UP000807306">
    <property type="component" value="Unassembled WGS sequence"/>
</dbReference>
<reference evidence="1" key="1">
    <citation type="submission" date="2020-11" db="EMBL/GenBank/DDBJ databases">
        <authorList>
            <consortium name="DOE Joint Genome Institute"/>
            <person name="Ahrendt S."/>
            <person name="Riley R."/>
            <person name="Andreopoulos W."/>
            <person name="Labutti K."/>
            <person name="Pangilinan J."/>
            <person name="Ruiz-Duenas F.J."/>
            <person name="Barrasa J.M."/>
            <person name="Sanchez-Garcia M."/>
            <person name="Camarero S."/>
            <person name="Miyauchi S."/>
            <person name="Serrano A."/>
            <person name="Linde D."/>
            <person name="Babiker R."/>
            <person name="Drula E."/>
            <person name="Ayuso-Fernandez I."/>
            <person name="Pacheco R."/>
            <person name="Padilla G."/>
            <person name="Ferreira P."/>
            <person name="Barriuso J."/>
            <person name="Kellner H."/>
            <person name="Castanera R."/>
            <person name="Alfaro M."/>
            <person name="Ramirez L."/>
            <person name="Pisabarro A.G."/>
            <person name="Kuo A."/>
            <person name="Tritt A."/>
            <person name="Lipzen A."/>
            <person name="He G."/>
            <person name="Yan M."/>
            <person name="Ng V."/>
            <person name="Cullen D."/>
            <person name="Martin F."/>
            <person name="Rosso M.-N."/>
            <person name="Henrissat B."/>
            <person name="Hibbett D."/>
            <person name="Martinez A.T."/>
            <person name="Grigoriev I.V."/>
        </authorList>
    </citation>
    <scope>NUCLEOTIDE SEQUENCE</scope>
    <source>
        <strain evidence="1">CBS 506.95</strain>
    </source>
</reference>
<organism evidence="1 2">
    <name type="scientific">Crepidotus variabilis</name>
    <dbReference type="NCBI Taxonomy" id="179855"/>
    <lineage>
        <taxon>Eukaryota</taxon>
        <taxon>Fungi</taxon>
        <taxon>Dikarya</taxon>
        <taxon>Basidiomycota</taxon>
        <taxon>Agaricomycotina</taxon>
        <taxon>Agaricomycetes</taxon>
        <taxon>Agaricomycetidae</taxon>
        <taxon>Agaricales</taxon>
        <taxon>Agaricineae</taxon>
        <taxon>Crepidotaceae</taxon>
        <taxon>Crepidotus</taxon>
    </lineage>
</organism>
<evidence type="ECO:0000313" key="2">
    <source>
        <dbReference type="Proteomes" id="UP000807306"/>
    </source>
</evidence>
<keyword evidence="2" id="KW-1185">Reference proteome</keyword>
<dbReference type="AlphaFoldDB" id="A0A9P6E727"/>
<dbReference type="EMBL" id="MU157912">
    <property type="protein sequence ID" value="KAF9523692.1"/>
    <property type="molecule type" value="Genomic_DNA"/>
</dbReference>
<evidence type="ECO:0000313" key="1">
    <source>
        <dbReference type="EMBL" id="KAF9523692.1"/>
    </source>
</evidence>
<gene>
    <name evidence="1" type="ORF">CPB83DRAFT_862491</name>
</gene>